<dbReference type="EMBL" id="GALX01002494">
    <property type="protein sequence ID" value="JAB65972.1"/>
    <property type="molecule type" value="Transcribed_RNA"/>
</dbReference>
<sequence>RDGQPPPPPPDEEQKPKNVNAASVAGSTTVQANATCPEMPTAAAGVEENPEPEKGTGSPGPIQGAAGRSGIPTDTSRGKCSPSEGISSTGLTKSGSSESLSRILKDSCDDITAAFTFSPTDNIKGSLTKSRSNKSLSRILKEEDYNNTAAAFVFSAADNIGIEDCLARSCEDSRAVDNRMLDPDAMIESLDRFTAELVSQASHLNKDEDKYKVSTGDNTWNEDTSPNEVTFPSISGSAPNVITFSNEEDSNKIEEDAVDGANESKEAPSNDFSSINTSTMTESTLIAIEASKNGDGFQERGGNVPEHKQRRFLGIGPRTAALSLELP</sequence>
<name>V5GWB0_ANOGL</name>
<protein>
    <submittedName>
        <fullName evidence="2">Uncharacterized protein</fullName>
    </submittedName>
</protein>
<accession>V5GWB0</accession>
<proteinExistence type="predicted"/>
<feature type="region of interest" description="Disordered" evidence="1">
    <location>
        <begin position="1"/>
        <end position="99"/>
    </location>
</feature>
<feature type="non-terminal residue" evidence="2">
    <location>
        <position position="1"/>
    </location>
</feature>
<feature type="compositionally biased region" description="Polar residues" evidence="1">
    <location>
        <begin position="84"/>
        <end position="99"/>
    </location>
</feature>
<reference evidence="2" key="1">
    <citation type="submission" date="2013-07" db="EMBL/GenBank/DDBJ databases">
        <title>Midgut Transcriptome Profiling of Anoplphora glabripennis, a Lignocellulose Degrading, Wood-Boring Cerambycid.</title>
        <authorList>
            <person name="Scully E.D."/>
            <person name="Hoover K."/>
            <person name="Carlson J.E."/>
            <person name="Tien M."/>
            <person name="Geib S.M."/>
        </authorList>
    </citation>
    <scope>NUCLEOTIDE SEQUENCE</scope>
</reference>
<organism evidence="2">
    <name type="scientific">Anoplophora glabripennis</name>
    <name type="common">Asian longhorn beetle</name>
    <name type="synonym">Anoplophora nobilis</name>
    <dbReference type="NCBI Taxonomy" id="217634"/>
    <lineage>
        <taxon>Eukaryota</taxon>
        <taxon>Metazoa</taxon>
        <taxon>Ecdysozoa</taxon>
        <taxon>Arthropoda</taxon>
        <taxon>Hexapoda</taxon>
        <taxon>Insecta</taxon>
        <taxon>Pterygota</taxon>
        <taxon>Neoptera</taxon>
        <taxon>Endopterygota</taxon>
        <taxon>Coleoptera</taxon>
        <taxon>Polyphaga</taxon>
        <taxon>Cucujiformia</taxon>
        <taxon>Chrysomeloidea</taxon>
        <taxon>Cerambycidae</taxon>
        <taxon>Lamiinae</taxon>
        <taxon>Lamiini</taxon>
        <taxon>Anoplophora</taxon>
    </lineage>
</organism>
<dbReference type="AlphaFoldDB" id="V5GWB0"/>
<evidence type="ECO:0000256" key="1">
    <source>
        <dbReference type="SAM" id="MobiDB-lite"/>
    </source>
</evidence>
<evidence type="ECO:0000313" key="2">
    <source>
        <dbReference type="EMBL" id="JAB65972.1"/>
    </source>
</evidence>
<feature type="compositionally biased region" description="Polar residues" evidence="1">
    <location>
        <begin position="215"/>
        <end position="245"/>
    </location>
</feature>
<feature type="region of interest" description="Disordered" evidence="1">
    <location>
        <begin position="208"/>
        <end position="278"/>
    </location>
</feature>
<feature type="compositionally biased region" description="Polar residues" evidence="1">
    <location>
        <begin position="25"/>
        <end position="34"/>
    </location>
</feature>